<dbReference type="NCBIfam" id="TIGR00229">
    <property type="entry name" value="sensory_box"/>
    <property type="match status" value="1"/>
</dbReference>
<keyword evidence="4" id="KW-0804">Transcription</keyword>
<dbReference type="FunFam" id="3.30.450.20:FF:000025">
    <property type="entry name" value="Neuronal PAS domain protein 3 isoform 1"/>
    <property type="match status" value="1"/>
</dbReference>
<evidence type="ECO:0000256" key="1">
    <source>
        <dbReference type="ARBA" id="ARBA00004123"/>
    </source>
</evidence>
<evidence type="ECO:0000259" key="7">
    <source>
        <dbReference type="PROSITE" id="PS50112"/>
    </source>
</evidence>
<proteinExistence type="predicted"/>
<dbReference type="PANTHER" id="PTHR23043:SF26">
    <property type="entry name" value="PROTEIN TRACHEALESS"/>
    <property type="match status" value="1"/>
</dbReference>
<dbReference type="SUPFAM" id="SSF55785">
    <property type="entry name" value="PYP-like sensor domain (PAS domain)"/>
    <property type="match status" value="1"/>
</dbReference>
<dbReference type="InterPro" id="IPR000014">
    <property type="entry name" value="PAS"/>
</dbReference>
<evidence type="ECO:0000313" key="8">
    <source>
        <dbReference type="EMBL" id="KAB7507076.1"/>
    </source>
</evidence>
<dbReference type="CDD" id="cd00130">
    <property type="entry name" value="PAS"/>
    <property type="match status" value="1"/>
</dbReference>
<evidence type="ECO:0000256" key="4">
    <source>
        <dbReference type="ARBA" id="ARBA00023163"/>
    </source>
</evidence>
<reference evidence="8 9" key="1">
    <citation type="journal article" date="2019" name="PLoS Biol.">
        <title>Sex chromosomes control vertical transmission of feminizing Wolbachia symbionts in an isopod.</title>
        <authorList>
            <person name="Becking T."/>
            <person name="Chebbi M.A."/>
            <person name="Giraud I."/>
            <person name="Moumen B."/>
            <person name="Laverre T."/>
            <person name="Caubet Y."/>
            <person name="Peccoud J."/>
            <person name="Gilbert C."/>
            <person name="Cordaux R."/>
        </authorList>
    </citation>
    <scope>NUCLEOTIDE SEQUENCE [LARGE SCALE GENOMIC DNA]</scope>
    <source>
        <strain evidence="8">ANa2</strain>
        <tissue evidence="8">Whole body excluding digestive tract and cuticle</tissue>
    </source>
</reference>
<dbReference type="PROSITE" id="PS50112">
    <property type="entry name" value="PAS"/>
    <property type="match status" value="1"/>
</dbReference>
<evidence type="ECO:0000256" key="5">
    <source>
        <dbReference type="ARBA" id="ARBA00023242"/>
    </source>
</evidence>
<keyword evidence="5" id="KW-0539">Nucleus</keyword>
<organism evidence="8 9">
    <name type="scientific">Armadillidium nasatum</name>
    <dbReference type="NCBI Taxonomy" id="96803"/>
    <lineage>
        <taxon>Eukaryota</taxon>
        <taxon>Metazoa</taxon>
        <taxon>Ecdysozoa</taxon>
        <taxon>Arthropoda</taxon>
        <taxon>Crustacea</taxon>
        <taxon>Multicrustacea</taxon>
        <taxon>Malacostraca</taxon>
        <taxon>Eumalacostraca</taxon>
        <taxon>Peracarida</taxon>
        <taxon>Isopoda</taxon>
        <taxon>Oniscidea</taxon>
        <taxon>Crinocheta</taxon>
        <taxon>Armadillidiidae</taxon>
        <taxon>Armadillidium</taxon>
    </lineage>
</organism>
<accession>A0A5N5TLP7</accession>
<dbReference type="AlphaFoldDB" id="A0A5N5TLP7"/>
<dbReference type="InterPro" id="IPR035965">
    <property type="entry name" value="PAS-like_dom_sf"/>
</dbReference>
<keyword evidence="3" id="KW-0805">Transcription regulation</keyword>
<dbReference type="Gene3D" id="3.30.450.20">
    <property type="entry name" value="PAS domain"/>
    <property type="match status" value="1"/>
</dbReference>
<dbReference type="Proteomes" id="UP000326759">
    <property type="component" value="Unassembled WGS sequence"/>
</dbReference>
<gene>
    <name evidence="8" type="primary">trh</name>
    <name evidence="8" type="ORF">Anas_01697</name>
</gene>
<dbReference type="EMBL" id="SEYY01000518">
    <property type="protein sequence ID" value="KAB7507076.1"/>
    <property type="molecule type" value="Genomic_DNA"/>
</dbReference>
<feature type="region of interest" description="Disordered" evidence="6">
    <location>
        <begin position="97"/>
        <end position="117"/>
    </location>
</feature>
<evidence type="ECO:0000256" key="6">
    <source>
        <dbReference type="SAM" id="MobiDB-lite"/>
    </source>
</evidence>
<feature type="domain" description="PAS" evidence="7">
    <location>
        <begin position="27"/>
        <end position="97"/>
    </location>
</feature>
<keyword evidence="2" id="KW-0677">Repeat</keyword>
<evidence type="ECO:0000256" key="3">
    <source>
        <dbReference type="ARBA" id="ARBA00023015"/>
    </source>
</evidence>
<dbReference type="Pfam" id="PF00989">
    <property type="entry name" value="PAS"/>
    <property type="match status" value="1"/>
</dbReference>
<dbReference type="GO" id="GO:0005634">
    <property type="term" value="C:nucleus"/>
    <property type="evidence" value="ECO:0007669"/>
    <property type="project" value="UniProtKB-SubCell"/>
</dbReference>
<evidence type="ECO:0000256" key="2">
    <source>
        <dbReference type="ARBA" id="ARBA00022737"/>
    </source>
</evidence>
<protein>
    <submittedName>
        <fullName evidence="8">Protein trachealess</fullName>
    </submittedName>
</protein>
<keyword evidence="9" id="KW-1185">Reference proteome</keyword>
<dbReference type="GO" id="GO:0010557">
    <property type="term" value="P:positive regulation of macromolecule biosynthetic process"/>
    <property type="evidence" value="ECO:0007669"/>
    <property type="project" value="UniProtKB-ARBA"/>
</dbReference>
<dbReference type="PANTHER" id="PTHR23043">
    <property type="entry name" value="HYPOXIA-INDUCIBLE FACTOR 1 ALPHA"/>
    <property type="match status" value="1"/>
</dbReference>
<name>A0A5N5TLP7_9CRUS</name>
<dbReference type="GO" id="GO:0000977">
    <property type="term" value="F:RNA polymerase II transcription regulatory region sequence-specific DNA binding"/>
    <property type="evidence" value="ECO:0007669"/>
    <property type="project" value="TreeGrafter"/>
</dbReference>
<evidence type="ECO:0000313" key="9">
    <source>
        <dbReference type="Proteomes" id="UP000326759"/>
    </source>
</evidence>
<dbReference type="SMART" id="SM00091">
    <property type="entry name" value="PAS"/>
    <property type="match status" value="1"/>
</dbReference>
<dbReference type="InterPro" id="IPR013767">
    <property type="entry name" value="PAS_fold"/>
</dbReference>
<dbReference type="GO" id="GO:0000981">
    <property type="term" value="F:DNA-binding transcription factor activity, RNA polymerase II-specific"/>
    <property type="evidence" value="ECO:0007669"/>
    <property type="project" value="TreeGrafter"/>
</dbReference>
<sequence length="165" mass="18293">MFLIKIGSVFSGTLRPRHTNLTTEMFEQHQGTHILQSLDGFAFNLAADGRFLYISETVSIYLGLSQVEMTGSSVFDYIHSDDHQEMADQLCLTLSTGQPMPSPSSLTSEDNNVSSQGTMNPDVSTCMTFTSSGPFKGFERSFCIRMKSTLTKRGCHFKSSGYRCL</sequence>
<dbReference type="OrthoDB" id="6021714at2759"/>
<comment type="subcellular location">
    <subcellularLocation>
        <location evidence="1">Nucleus</location>
    </subcellularLocation>
</comment>
<comment type="caution">
    <text evidence="8">The sequence shown here is derived from an EMBL/GenBank/DDBJ whole genome shotgun (WGS) entry which is preliminary data.</text>
</comment>